<dbReference type="Proteomes" id="UP000035763">
    <property type="component" value="Unassembled WGS sequence"/>
</dbReference>
<organism evidence="1 2">
    <name type="scientific">Nostocoides australiense Ben110</name>
    <dbReference type="NCBI Taxonomy" id="1193182"/>
    <lineage>
        <taxon>Bacteria</taxon>
        <taxon>Bacillati</taxon>
        <taxon>Actinomycetota</taxon>
        <taxon>Actinomycetes</taxon>
        <taxon>Micrococcales</taxon>
        <taxon>Intrasporangiaceae</taxon>
        <taxon>Nostocoides</taxon>
    </lineage>
</organism>
<dbReference type="AlphaFoldDB" id="W6K0E7"/>
<dbReference type="STRING" id="1193182.BN11_4970007"/>
<comment type="caution">
    <text evidence="1">The sequence shown here is derived from an EMBL/GenBank/DDBJ whole genome shotgun (WGS) entry which is preliminary data.</text>
</comment>
<gene>
    <name evidence="1" type="ORF">BN11_4970007</name>
</gene>
<protein>
    <recommendedName>
        <fullName evidence="3">TrwC relaxase domain-containing protein</fullName>
    </recommendedName>
</protein>
<dbReference type="Gene3D" id="3.40.50.300">
    <property type="entry name" value="P-loop containing nucleotide triphosphate hydrolases"/>
    <property type="match status" value="1"/>
</dbReference>
<accession>W6K0E7</accession>
<evidence type="ECO:0008006" key="3">
    <source>
        <dbReference type="Google" id="ProtNLM"/>
    </source>
</evidence>
<keyword evidence="2" id="KW-1185">Reference proteome</keyword>
<dbReference type="SUPFAM" id="SSF52540">
    <property type="entry name" value="P-loop containing nucleoside triphosphate hydrolases"/>
    <property type="match status" value="1"/>
</dbReference>
<dbReference type="EMBL" id="CAJA01000442">
    <property type="protein sequence ID" value="CCH74922.1"/>
    <property type="molecule type" value="Genomic_DNA"/>
</dbReference>
<evidence type="ECO:0000313" key="2">
    <source>
        <dbReference type="Proteomes" id="UP000035763"/>
    </source>
</evidence>
<sequence length="276" mass="30530">MTTLNRRARADLILNKTLTPDREVELRDGTAAGVGDTIITRQNNRNLRTLAGRDWVRNGDIWTIAAVGDDGTITIARDYGTGTVVRDDGTIRTRRRGHRFGGSIVLPASYVAEHVDLGYAVTACRAQGITTDTAHVLVEPTSTRETFYVAMTRGRHANHAYLVDARGQFLCAWRAEVVAPDLRVHRAQPDYCAVVLSEPKRFDCSEPGQDASCHRVVGFDEHRQHHPRGAFVSRDITQAGRHRFLSALVTDEVGRALPTDRQLGTAATSHRSLCPR</sequence>
<name>W6K0E7_9MICO</name>
<reference evidence="1 2" key="1">
    <citation type="journal article" date="2013" name="ISME J.">
        <title>A metabolic model for members of the genus Tetrasphaera involved in enhanced biological phosphorus removal.</title>
        <authorList>
            <person name="Kristiansen R."/>
            <person name="Nguyen H.T.T."/>
            <person name="Saunders A.M."/>
            <person name="Nielsen J.L."/>
            <person name="Wimmer R."/>
            <person name="Le V.Q."/>
            <person name="McIlroy S.J."/>
            <person name="Petrovski S."/>
            <person name="Seviour R.J."/>
            <person name="Calteau A."/>
            <person name="Nielsen K.L."/>
            <person name="Nielsen P.H."/>
        </authorList>
    </citation>
    <scope>NUCLEOTIDE SEQUENCE [LARGE SCALE GENOMIC DNA]</scope>
    <source>
        <strain evidence="1 2">Ben110</strain>
    </source>
</reference>
<dbReference type="CDD" id="cd18809">
    <property type="entry name" value="SF1_C_RecD"/>
    <property type="match status" value="1"/>
</dbReference>
<dbReference type="InterPro" id="IPR027417">
    <property type="entry name" value="P-loop_NTPase"/>
</dbReference>
<proteinExistence type="predicted"/>
<evidence type="ECO:0000313" key="1">
    <source>
        <dbReference type="EMBL" id="CCH74922.1"/>
    </source>
</evidence>